<dbReference type="EMBL" id="ML977344">
    <property type="protein sequence ID" value="KAF2108981.1"/>
    <property type="molecule type" value="Genomic_DNA"/>
</dbReference>
<evidence type="ECO:0000256" key="1">
    <source>
        <dbReference type="SAM" id="MobiDB-lite"/>
    </source>
</evidence>
<name>A0A6A5YS44_9PLEO</name>
<sequence>MSGEANGANGNVNQEPDFAQASLESLHVELLTLTDVQAFKDLQRGERAAAALEGHLDLLEKKIEELLAKADEDERRMQASSKPSPDKLSSEDKGKDGSVA</sequence>
<organism evidence="2 3">
    <name type="scientific">Lophiotrema nucula</name>
    <dbReference type="NCBI Taxonomy" id="690887"/>
    <lineage>
        <taxon>Eukaryota</taxon>
        <taxon>Fungi</taxon>
        <taxon>Dikarya</taxon>
        <taxon>Ascomycota</taxon>
        <taxon>Pezizomycotina</taxon>
        <taxon>Dothideomycetes</taxon>
        <taxon>Pleosporomycetidae</taxon>
        <taxon>Pleosporales</taxon>
        <taxon>Lophiotremataceae</taxon>
        <taxon>Lophiotrema</taxon>
    </lineage>
</organism>
<reference evidence="2" key="1">
    <citation type="journal article" date="2020" name="Stud. Mycol.">
        <title>101 Dothideomycetes genomes: a test case for predicting lifestyles and emergence of pathogens.</title>
        <authorList>
            <person name="Haridas S."/>
            <person name="Albert R."/>
            <person name="Binder M."/>
            <person name="Bloem J."/>
            <person name="Labutti K."/>
            <person name="Salamov A."/>
            <person name="Andreopoulos B."/>
            <person name="Baker S."/>
            <person name="Barry K."/>
            <person name="Bills G."/>
            <person name="Bluhm B."/>
            <person name="Cannon C."/>
            <person name="Castanera R."/>
            <person name="Culley D."/>
            <person name="Daum C."/>
            <person name="Ezra D."/>
            <person name="Gonzalez J."/>
            <person name="Henrissat B."/>
            <person name="Kuo A."/>
            <person name="Liang C."/>
            <person name="Lipzen A."/>
            <person name="Lutzoni F."/>
            <person name="Magnuson J."/>
            <person name="Mondo S."/>
            <person name="Nolan M."/>
            <person name="Ohm R."/>
            <person name="Pangilinan J."/>
            <person name="Park H.-J."/>
            <person name="Ramirez L."/>
            <person name="Alfaro M."/>
            <person name="Sun H."/>
            <person name="Tritt A."/>
            <person name="Yoshinaga Y."/>
            <person name="Zwiers L.-H."/>
            <person name="Turgeon B."/>
            <person name="Goodwin S."/>
            <person name="Spatafora J."/>
            <person name="Crous P."/>
            <person name="Grigoriev I."/>
        </authorList>
    </citation>
    <scope>NUCLEOTIDE SEQUENCE</scope>
    <source>
        <strain evidence="2">CBS 627.86</strain>
    </source>
</reference>
<protein>
    <submittedName>
        <fullName evidence="2">Uncharacterized protein</fullName>
    </submittedName>
</protein>
<accession>A0A6A5YS44</accession>
<evidence type="ECO:0000313" key="2">
    <source>
        <dbReference type="EMBL" id="KAF2108981.1"/>
    </source>
</evidence>
<feature type="compositionally biased region" description="Basic and acidic residues" evidence="1">
    <location>
        <begin position="84"/>
        <end position="100"/>
    </location>
</feature>
<dbReference type="Proteomes" id="UP000799770">
    <property type="component" value="Unassembled WGS sequence"/>
</dbReference>
<proteinExistence type="predicted"/>
<feature type="region of interest" description="Disordered" evidence="1">
    <location>
        <begin position="70"/>
        <end position="100"/>
    </location>
</feature>
<keyword evidence="3" id="KW-1185">Reference proteome</keyword>
<gene>
    <name evidence="2" type="ORF">BDV96DRAFT_692163</name>
</gene>
<dbReference type="AlphaFoldDB" id="A0A6A5YS44"/>
<dbReference type="OrthoDB" id="5398685at2759"/>
<evidence type="ECO:0000313" key="3">
    <source>
        <dbReference type="Proteomes" id="UP000799770"/>
    </source>
</evidence>